<gene>
    <name evidence="2" type="ORF">L21SP2_1433</name>
</gene>
<accession>V5WGS4</accession>
<evidence type="ECO:0000313" key="2">
    <source>
        <dbReference type="EMBL" id="AHC14830.1"/>
    </source>
</evidence>
<sequence>MIYKKPTLSGCLKTLFFVPVFLLTLLSSCSDNQELLQELENDTQTLIAAIASDDRQTALEISSVFGQMNEAAWESLVQSAQQDSVLEYDITNTKTRNQFLLQLGPSRFLVSPSNREQSEKGRWIFTTPRSNTVRIDVVPAQKDH</sequence>
<protein>
    <recommendedName>
        <fullName evidence="4">Lipoprotein</fullName>
    </recommendedName>
</protein>
<dbReference type="Proteomes" id="UP000018680">
    <property type="component" value="Chromosome"/>
</dbReference>
<proteinExistence type="predicted"/>
<dbReference type="PROSITE" id="PS51257">
    <property type="entry name" value="PROKAR_LIPOPROTEIN"/>
    <property type="match status" value="1"/>
</dbReference>
<dbReference type="AlphaFoldDB" id="V5WGS4"/>
<evidence type="ECO:0000313" key="3">
    <source>
        <dbReference type="Proteomes" id="UP000018680"/>
    </source>
</evidence>
<feature type="chain" id="PRO_5004741927" description="Lipoprotein" evidence="1">
    <location>
        <begin position="33"/>
        <end position="144"/>
    </location>
</feature>
<name>V5WGS4_9SPIO</name>
<evidence type="ECO:0000256" key="1">
    <source>
        <dbReference type="SAM" id="SignalP"/>
    </source>
</evidence>
<keyword evidence="3" id="KW-1185">Reference proteome</keyword>
<feature type="signal peptide" evidence="1">
    <location>
        <begin position="1"/>
        <end position="32"/>
    </location>
</feature>
<evidence type="ECO:0008006" key="4">
    <source>
        <dbReference type="Google" id="ProtNLM"/>
    </source>
</evidence>
<dbReference type="KEGG" id="slr:L21SP2_1433"/>
<organism evidence="2 3">
    <name type="scientific">Salinispira pacifica</name>
    <dbReference type="NCBI Taxonomy" id="1307761"/>
    <lineage>
        <taxon>Bacteria</taxon>
        <taxon>Pseudomonadati</taxon>
        <taxon>Spirochaetota</taxon>
        <taxon>Spirochaetia</taxon>
        <taxon>Spirochaetales</taxon>
        <taxon>Spirochaetaceae</taxon>
        <taxon>Salinispira</taxon>
    </lineage>
</organism>
<dbReference type="EMBL" id="CP006939">
    <property type="protein sequence ID" value="AHC14830.1"/>
    <property type="molecule type" value="Genomic_DNA"/>
</dbReference>
<reference evidence="2 3" key="1">
    <citation type="journal article" date="2015" name="Stand. Genomic Sci.">
        <title>Complete genome sequence and description of Salinispira pacifica gen. nov., sp. nov., a novel spirochaete isolated form a hypersaline microbial mat.</title>
        <authorList>
            <person name="Ben Hania W."/>
            <person name="Joseph M."/>
            <person name="Schumann P."/>
            <person name="Bunk B."/>
            <person name="Fiebig A."/>
            <person name="Sproer C."/>
            <person name="Klenk H.P."/>
            <person name="Fardeau M.L."/>
            <person name="Spring S."/>
        </authorList>
    </citation>
    <scope>NUCLEOTIDE SEQUENCE [LARGE SCALE GENOMIC DNA]</scope>
    <source>
        <strain evidence="2 3">L21-RPul-D2</strain>
    </source>
</reference>
<dbReference type="HOGENOM" id="CLU_1795128_0_0_12"/>
<keyword evidence="1" id="KW-0732">Signal</keyword>